<comment type="caution">
    <text evidence="1">The sequence shown here is derived from an EMBL/GenBank/DDBJ whole genome shotgun (WGS) entry which is preliminary data.</text>
</comment>
<evidence type="ECO:0000313" key="2">
    <source>
        <dbReference type="Proteomes" id="UP000223913"/>
    </source>
</evidence>
<dbReference type="EMBL" id="PDUD01000049">
    <property type="protein sequence ID" value="PHN01751.1"/>
    <property type="molecule type" value="Genomic_DNA"/>
</dbReference>
<dbReference type="AlphaFoldDB" id="A0A2D0MZP8"/>
<proteinExistence type="predicted"/>
<accession>A0A2D0MZP8</accession>
<keyword evidence="2" id="KW-1185">Reference proteome</keyword>
<gene>
    <name evidence="1" type="ORF">CRP01_35275</name>
</gene>
<reference evidence="1 2" key="1">
    <citation type="submission" date="2017-10" db="EMBL/GenBank/DDBJ databases">
        <title>The draft genome sequence of Lewinella nigricans NBRC 102662.</title>
        <authorList>
            <person name="Wang K."/>
        </authorList>
    </citation>
    <scope>NUCLEOTIDE SEQUENCE [LARGE SCALE GENOMIC DNA]</scope>
    <source>
        <strain evidence="1 2">NBRC 102662</strain>
    </source>
</reference>
<evidence type="ECO:0000313" key="1">
    <source>
        <dbReference type="EMBL" id="PHN01751.1"/>
    </source>
</evidence>
<protein>
    <submittedName>
        <fullName evidence="1">Uncharacterized protein</fullName>
    </submittedName>
</protein>
<sequence>MSSAAGPIGKAISSGVYPLIAAGLFSSIKTQCEFFNYNVKHNSNSKQKAAFCSDFDLFARF</sequence>
<name>A0A2D0MZP8_FLAN2</name>
<organism evidence="1 2">
    <name type="scientific">Flavilitoribacter nigricans (strain ATCC 23147 / DSM 23189 / NBRC 102662 / NCIMB 1420 / SS-2)</name>
    <name type="common">Lewinella nigricans</name>
    <dbReference type="NCBI Taxonomy" id="1122177"/>
    <lineage>
        <taxon>Bacteria</taxon>
        <taxon>Pseudomonadati</taxon>
        <taxon>Bacteroidota</taxon>
        <taxon>Saprospiria</taxon>
        <taxon>Saprospirales</taxon>
        <taxon>Lewinellaceae</taxon>
        <taxon>Flavilitoribacter</taxon>
    </lineage>
</organism>
<dbReference type="Proteomes" id="UP000223913">
    <property type="component" value="Unassembled WGS sequence"/>
</dbReference>